<evidence type="ECO:0000313" key="3">
    <source>
        <dbReference type="Proteomes" id="UP001237642"/>
    </source>
</evidence>
<comment type="caution">
    <text evidence="2">The sequence shown here is derived from an EMBL/GenBank/DDBJ whole genome shotgun (WGS) entry which is preliminary data.</text>
</comment>
<feature type="region of interest" description="Disordered" evidence="1">
    <location>
        <begin position="721"/>
        <end position="762"/>
    </location>
</feature>
<protein>
    <submittedName>
        <fullName evidence="2">Exosome complex component Rrp41 like</fullName>
    </submittedName>
</protein>
<feature type="compositionally biased region" description="Basic and acidic residues" evidence="1">
    <location>
        <begin position="494"/>
        <end position="506"/>
    </location>
</feature>
<evidence type="ECO:0000313" key="2">
    <source>
        <dbReference type="EMBL" id="KAK1401179.1"/>
    </source>
</evidence>
<dbReference type="PANTHER" id="PTHR37261">
    <property type="entry name" value="40S RIBOSOMAL PROTEIN S27"/>
    <property type="match status" value="1"/>
</dbReference>
<reference evidence="2" key="2">
    <citation type="submission" date="2023-05" db="EMBL/GenBank/DDBJ databases">
        <authorList>
            <person name="Schelkunov M.I."/>
        </authorList>
    </citation>
    <scope>NUCLEOTIDE SEQUENCE</scope>
    <source>
        <strain evidence="2">Hsosn_3</strain>
        <tissue evidence="2">Leaf</tissue>
    </source>
</reference>
<feature type="compositionally biased region" description="Basic and acidic residues" evidence="1">
    <location>
        <begin position="298"/>
        <end position="307"/>
    </location>
</feature>
<feature type="compositionally biased region" description="Basic and acidic residues" evidence="1">
    <location>
        <begin position="135"/>
        <end position="148"/>
    </location>
</feature>
<feature type="compositionally biased region" description="Basic and acidic residues" evidence="1">
    <location>
        <begin position="444"/>
        <end position="466"/>
    </location>
</feature>
<evidence type="ECO:0000256" key="1">
    <source>
        <dbReference type="SAM" id="MobiDB-lite"/>
    </source>
</evidence>
<dbReference type="PANTHER" id="PTHR37261:SF1">
    <property type="entry name" value="40S RIBOSOMAL PROTEIN S27"/>
    <property type="match status" value="1"/>
</dbReference>
<dbReference type="Proteomes" id="UP001237642">
    <property type="component" value="Unassembled WGS sequence"/>
</dbReference>
<name>A0AAD8N915_9APIA</name>
<dbReference type="AlphaFoldDB" id="A0AAD8N915"/>
<feature type="region of interest" description="Disordered" evidence="1">
    <location>
        <begin position="127"/>
        <end position="155"/>
    </location>
</feature>
<feature type="region of interest" description="Disordered" evidence="1">
    <location>
        <begin position="444"/>
        <end position="468"/>
    </location>
</feature>
<gene>
    <name evidence="2" type="ORF">POM88_000784</name>
</gene>
<feature type="region of interest" description="Disordered" evidence="1">
    <location>
        <begin position="271"/>
        <end position="307"/>
    </location>
</feature>
<reference evidence="2" key="1">
    <citation type="submission" date="2023-02" db="EMBL/GenBank/DDBJ databases">
        <title>Genome of toxic invasive species Heracleum sosnowskyi carries increased number of genes despite the absence of recent whole-genome duplications.</title>
        <authorList>
            <person name="Schelkunov M."/>
            <person name="Shtratnikova V."/>
            <person name="Makarenko M."/>
            <person name="Klepikova A."/>
            <person name="Omelchenko D."/>
            <person name="Novikova G."/>
            <person name="Obukhova E."/>
            <person name="Bogdanov V."/>
            <person name="Penin A."/>
            <person name="Logacheva M."/>
        </authorList>
    </citation>
    <scope>NUCLEOTIDE SEQUENCE</scope>
    <source>
        <strain evidence="2">Hsosn_3</strain>
        <tissue evidence="2">Leaf</tissue>
    </source>
</reference>
<organism evidence="2 3">
    <name type="scientific">Heracleum sosnowskyi</name>
    <dbReference type="NCBI Taxonomy" id="360622"/>
    <lineage>
        <taxon>Eukaryota</taxon>
        <taxon>Viridiplantae</taxon>
        <taxon>Streptophyta</taxon>
        <taxon>Embryophyta</taxon>
        <taxon>Tracheophyta</taxon>
        <taxon>Spermatophyta</taxon>
        <taxon>Magnoliopsida</taxon>
        <taxon>eudicotyledons</taxon>
        <taxon>Gunneridae</taxon>
        <taxon>Pentapetalae</taxon>
        <taxon>asterids</taxon>
        <taxon>campanulids</taxon>
        <taxon>Apiales</taxon>
        <taxon>Apiaceae</taxon>
        <taxon>Apioideae</taxon>
        <taxon>apioid superclade</taxon>
        <taxon>Tordylieae</taxon>
        <taxon>Tordyliinae</taxon>
        <taxon>Heracleum</taxon>
    </lineage>
</organism>
<sequence length="918" mass="101435">MKIPEEINSDRISNRKTHSFTSNWTIASGSFDDSVSFESSESPIDVDGVDLVKKPPLVLTPSESDSSPCEITLTFMQKHEITQVYVRSTARVYEIYYKPDVHSSNEYLCTVRCSIVTREDDLLHESNHVEASIESTKESDRDYNEKKSPGSATEEDWVEVKSLASHVEVINSLTEDIIGDERSLKDFYEATAEISDGEPSVTLILRLLSLENKGHVYVDEVYVYADAVEATDLENHAAQNLQGGSSAGSSLMTMFLPTLLQLTRSNVGQSQDRLISNKITEEDSTDKGTRNNESTRNLNEHDKISKVPDKQDVKFQEVEAVTDQATPQFQKPAPILENSGRYPSVVDSNNYVGRVMEQLISRMSRIEDICLSFEEKMVRPLSSMEERLQRVENQLEIIVKNTQTSELPSCTRFSAPAFSSLDSASSSFYNDGCANPPYVQSEVEKHEPHFDDNISKSHEENLKSERSPQFIPSYVVTAPEFSCDEDDEQNDAVEPLKDSPCEKPKKPMSIDDALAAALAGFSSLTINETLRPSENVTEVTNEENDADEDLNCTSYSVDKSFEFTNEETAGEEHLKHTQGLKFTAPDFVSEDASHDDKVLTPRVDDVNLVHPSGTFATDGGENTLDIASAPSNSSVLEKEGTVIVEEDNVSEQFRQGHGDADSLGRANNCPSVQAKDDYLPTGETSMRESSSSKDKLSILDRFEIVKQLLAKTKDGVGTADNISGSISKCAERGSSNDISSFGAKDDHWASGEPSMQESSSSKDKLLKLDGFEILKQLLAKTMDDVGTSEEFSGPISKFDERGFGNDISSWLDFGTSILEVKFSSQDDTSSVLPLEALLIDPEVDSQISIAQRSRDGEITTNEIDLSSVMNEERMMTPESNTFPLVDLESYDAPVSSENAAGHQVPFGNKEHEVFSSLI</sequence>
<feature type="region of interest" description="Disordered" evidence="1">
    <location>
        <begin position="657"/>
        <end position="692"/>
    </location>
</feature>
<accession>A0AAD8N915</accession>
<feature type="region of interest" description="Disordered" evidence="1">
    <location>
        <begin position="485"/>
        <end position="506"/>
    </location>
</feature>
<proteinExistence type="predicted"/>
<keyword evidence="3" id="KW-1185">Reference proteome</keyword>
<feature type="compositionally biased region" description="Basic and acidic residues" evidence="1">
    <location>
        <begin position="279"/>
        <end position="290"/>
    </location>
</feature>
<dbReference type="EMBL" id="JAUIZM010000001">
    <property type="protein sequence ID" value="KAK1401179.1"/>
    <property type="molecule type" value="Genomic_DNA"/>
</dbReference>
<feature type="compositionally biased region" description="Low complexity" evidence="1">
    <location>
        <begin position="750"/>
        <end position="759"/>
    </location>
</feature>